<accession>A0AAD9PP75</accession>
<proteinExistence type="inferred from homology"/>
<dbReference type="Proteomes" id="UP001214638">
    <property type="component" value="Unassembled WGS sequence"/>
</dbReference>
<name>A0AAD9PP75_9APIC</name>
<dbReference type="InterPro" id="IPR018294">
    <property type="entry name" value="ISPD_synthase_CS"/>
</dbReference>
<dbReference type="Pfam" id="PF01128">
    <property type="entry name" value="IspD"/>
    <property type="match status" value="1"/>
</dbReference>
<evidence type="ECO:0000256" key="2">
    <source>
        <dbReference type="ARBA" id="ARBA00022679"/>
    </source>
</evidence>
<dbReference type="KEGG" id="bdw:94335285"/>
<dbReference type="InterPro" id="IPR029044">
    <property type="entry name" value="Nucleotide-diphossugar_trans"/>
</dbReference>
<organism evidence="7 8">
    <name type="scientific">Babesia duncani</name>
    <dbReference type="NCBI Taxonomy" id="323732"/>
    <lineage>
        <taxon>Eukaryota</taxon>
        <taxon>Sar</taxon>
        <taxon>Alveolata</taxon>
        <taxon>Apicomplexa</taxon>
        <taxon>Aconoidasida</taxon>
        <taxon>Piroplasmida</taxon>
        <taxon>Babesiidae</taxon>
        <taxon>Babesia</taxon>
    </lineage>
</organism>
<comment type="caution">
    <text evidence="7">The sequence shown here is derived from an EMBL/GenBank/DDBJ whole genome shotgun (WGS) entry which is preliminary data.</text>
</comment>
<keyword evidence="4" id="KW-0732">Signal</keyword>
<dbReference type="GO" id="GO:0008299">
    <property type="term" value="P:isoprenoid biosynthetic process"/>
    <property type="evidence" value="ECO:0007669"/>
    <property type="project" value="InterPro"/>
</dbReference>
<dbReference type="InterPro" id="IPR034683">
    <property type="entry name" value="IspD/TarI"/>
</dbReference>
<comment type="similarity">
    <text evidence="1">Belongs to the IspD/TarI cytidylyltransferase family. IspD subfamily.</text>
</comment>
<evidence type="ECO:0000256" key="4">
    <source>
        <dbReference type="SAM" id="SignalP"/>
    </source>
</evidence>
<evidence type="ECO:0000313" key="6">
    <source>
        <dbReference type="EMBL" id="KAK2194700.1"/>
    </source>
</evidence>
<evidence type="ECO:0000256" key="1">
    <source>
        <dbReference type="ARBA" id="ARBA00009789"/>
    </source>
</evidence>
<dbReference type="EMBL" id="JALLKP010000097">
    <property type="protein sequence ID" value="KAK2194516.1"/>
    <property type="molecule type" value="Genomic_DNA"/>
</dbReference>
<dbReference type="EMBL" id="JALLKP010000060">
    <property type="protein sequence ID" value="KAK2194700.1"/>
    <property type="molecule type" value="Genomic_DNA"/>
</dbReference>
<protein>
    <submittedName>
        <fullName evidence="7">Bifunctional 4-diphosphocytidyl-2C-methyl-D-erythritol synthase</fullName>
    </submittedName>
</protein>
<feature type="signal peptide" evidence="4">
    <location>
        <begin position="1"/>
        <end position="18"/>
    </location>
</feature>
<keyword evidence="2" id="KW-0808">Transferase</keyword>
<dbReference type="Gene3D" id="3.90.550.10">
    <property type="entry name" value="Spore Coat Polysaccharide Biosynthesis Protein SpsA, Chain A"/>
    <property type="match status" value="1"/>
</dbReference>
<evidence type="ECO:0000313" key="8">
    <source>
        <dbReference type="Proteomes" id="UP001214638"/>
    </source>
</evidence>
<dbReference type="RefSeq" id="XP_067804825.1">
    <property type="nucleotide sequence ID" value="XM_067946034.1"/>
</dbReference>
<dbReference type="GeneID" id="94335285"/>
<dbReference type="SUPFAM" id="SSF53448">
    <property type="entry name" value="Nucleotide-diphospho-sugar transferases"/>
    <property type="match status" value="1"/>
</dbReference>
<dbReference type="PANTHER" id="PTHR32125:SF4">
    <property type="entry name" value="2-C-METHYL-D-ERYTHRITOL 4-PHOSPHATE CYTIDYLYLTRANSFERASE, CHLOROPLASTIC"/>
    <property type="match status" value="1"/>
</dbReference>
<evidence type="ECO:0000313" key="7">
    <source>
        <dbReference type="EMBL" id="KAK2197983.1"/>
    </source>
</evidence>
<sequence length="399" mass="45660">MFLLSTLLWTFLLANVNSVYLKREAFLAPQSPVTIGFLKRQCNTPASHSVFSHDNVENTNAHLANGKNSKERFRAILLCGGVGERLNNCLSTLEESNDVDCFLPEGVPRSKQFIHIFKIPLFVYSFSELLTSNFIEEINICSKPEWYGGILEMINNYCVRVLQLRNGKKKQTLASTNKRYFNADEYLNVINRNGFIVYDMFDFKLLSKMPEDSSNGRYKKISFSISGKERYNSVYNALQSLKEYDNDDDYVLIHDSARPLLRYLDLESFANAVKITGAVIPVFHITDTIKKVNNLDGSGDGTRNLFVTETLDRSRIVGIQTPQFFKLKIIKQAYKHVFGNSQQGREHEIKSKFTDDASFLENFGNLSILALGGHKYNLKVTTWEDLEITKFLLGKMYFD</sequence>
<feature type="chain" id="PRO_5042442570" evidence="4">
    <location>
        <begin position="19"/>
        <end position="399"/>
    </location>
</feature>
<dbReference type="PROSITE" id="PS01295">
    <property type="entry name" value="ISPD"/>
    <property type="match status" value="1"/>
</dbReference>
<evidence type="ECO:0000256" key="3">
    <source>
        <dbReference type="ARBA" id="ARBA00022695"/>
    </source>
</evidence>
<keyword evidence="8" id="KW-1185">Reference proteome</keyword>
<dbReference type="EMBL" id="JALLKP010000001">
    <property type="protein sequence ID" value="KAK2197983.1"/>
    <property type="molecule type" value="Genomic_DNA"/>
</dbReference>
<dbReference type="InterPro" id="IPR050088">
    <property type="entry name" value="IspD/TarI_cytidylyltransf_bact"/>
</dbReference>
<dbReference type="GO" id="GO:0050518">
    <property type="term" value="F:2-C-methyl-D-erythritol 4-phosphate cytidylyltransferase activity"/>
    <property type="evidence" value="ECO:0007669"/>
    <property type="project" value="TreeGrafter"/>
</dbReference>
<reference evidence="7" key="1">
    <citation type="journal article" date="2023" name="Nat. Microbiol.">
        <title>Babesia duncani multi-omics identifies virulence factors and drug targets.</title>
        <authorList>
            <person name="Singh P."/>
            <person name="Lonardi S."/>
            <person name="Liang Q."/>
            <person name="Vydyam P."/>
            <person name="Khabirova E."/>
            <person name="Fang T."/>
            <person name="Gihaz S."/>
            <person name="Thekkiniath J."/>
            <person name="Munshi M."/>
            <person name="Abel S."/>
            <person name="Ciampossin L."/>
            <person name="Batugedara G."/>
            <person name="Gupta M."/>
            <person name="Lu X.M."/>
            <person name="Lenz T."/>
            <person name="Chakravarty S."/>
            <person name="Cornillot E."/>
            <person name="Hu Y."/>
            <person name="Ma W."/>
            <person name="Gonzalez L.M."/>
            <person name="Sanchez S."/>
            <person name="Estrada K."/>
            <person name="Sanchez-Flores A."/>
            <person name="Montero E."/>
            <person name="Harb O.S."/>
            <person name="Le Roch K.G."/>
            <person name="Mamoun C.B."/>
        </authorList>
    </citation>
    <scope>NUCLEOTIDE SEQUENCE</scope>
    <source>
        <strain evidence="7">WA1</strain>
    </source>
</reference>
<dbReference type="AlphaFoldDB" id="A0AAD9PP75"/>
<keyword evidence="3" id="KW-0548">Nucleotidyltransferase</keyword>
<dbReference type="PANTHER" id="PTHR32125">
    <property type="entry name" value="2-C-METHYL-D-ERYTHRITOL 4-PHOSPHATE CYTIDYLYLTRANSFERASE, CHLOROPLASTIC"/>
    <property type="match status" value="1"/>
</dbReference>
<evidence type="ECO:0000313" key="5">
    <source>
        <dbReference type="EMBL" id="KAK2194516.1"/>
    </source>
</evidence>
<gene>
    <name evidence="7" type="ORF">BdWA1_000987</name>
    <name evidence="6" type="ORF">BdWA1_003831</name>
    <name evidence="5" type="ORF">BdWA1_004020</name>
</gene>